<organism evidence="2 3">
    <name type="scientific">Papaver somniferum</name>
    <name type="common">Opium poppy</name>
    <dbReference type="NCBI Taxonomy" id="3469"/>
    <lineage>
        <taxon>Eukaryota</taxon>
        <taxon>Viridiplantae</taxon>
        <taxon>Streptophyta</taxon>
        <taxon>Embryophyta</taxon>
        <taxon>Tracheophyta</taxon>
        <taxon>Spermatophyta</taxon>
        <taxon>Magnoliopsida</taxon>
        <taxon>Ranunculales</taxon>
        <taxon>Papaveraceae</taxon>
        <taxon>Papaveroideae</taxon>
        <taxon>Papaver</taxon>
    </lineage>
</organism>
<keyword evidence="3" id="KW-1185">Reference proteome</keyword>
<protein>
    <submittedName>
        <fullName evidence="2">Uncharacterized protein</fullName>
    </submittedName>
</protein>
<sequence length="97" mass="11346">MMYRLHHCRERDALTYSVRFRSLTTTLHTTTTTPATIITNVARVSSHYDCYFTIPASLLSRPFYIITEPTPPTHRHEHHQLSWDQPEALHTRPESAK</sequence>
<dbReference type="AlphaFoldDB" id="A0A4Y7L3K2"/>
<feature type="compositionally biased region" description="Basic and acidic residues" evidence="1">
    <location>
        <begin position="87"/>
        <end position="97"/>
    </location>
</feature>
<evidence type="ECO:0000313" key="2">
    <source>
        <dbReference type="EMBL" id="RZC80124.1"/>
    </source>
</evidence>
<dbReference type="Proteomes" id="UP000316621">
    <property type="component" value="Chromosome 10"/>
</dbReference>
<accession>A0A4Y7L3K2</accession>
<gene>
    <name evidence="2" type="ORF">C5167_042702</name>
</gene>
<evidence type="ECO:0000256" key="1">
    <source>
        <dbReference type="SAM" id="MobiDB-lite"/>
    </source>
</evidence>
<dbReference type="EMBL" id="CM010724">
    <property type="protein sequence ID" value="RZC80124.1"/>
    <property type="molecule type" value="Genomic_DNA"/>
</dbReference>
<feature type="region of interest" description="Disordered" evidence="1">
    <location>
        <begin position="70"/>
        <end position="97"/>
    </location>
</feature>
<proteinExistence type="predicted"/>
<evidence type="ECO:0000313" key="3">
    <source>
        <dbReference type="Proteomes" id="UP000316621"/>
    </source>
</evidence>
<reference evidence="2 3" key="1">
    <citation type="journal article" date="2018" name="Science">
        <title>The opium poppy genome and morphinan production.</title>
        <authorList>
            <person name="Guo L."/>
            <person name="Winzer T."/>
            <person name="Yang X."/>
            <person name="Li Y."/>
            <person name="Ning Z."/>
            <person name="He Z."/>
            <person name="Teodor R."/>
            <person name="Lu Y."/>
            <person name="Bowser T.A."/>
            <person name="Graham I.A."/>
            <person name="Ye K."/>
        </authorList>
    </citation>
    <scope>NUCLEOTIDE SEQUENCE [LARGE SCALE GENOMIC DNA]</scope>
    <source>
        <strain evidence="3">cv. HN1</strain>
        <tissue evidence="2">Leaves</tissue>
    </source>
</reference>
<dbReference type="Gramene" id="RZC80124">
    <property type="protein sequence ID" value="RZC80124"/>
    <property type="gene ID" value="C5167_042702"/>
</dbReference>
<name>A0A4Y7L3K2_PAPSO</name>